<proteinExistence type="predicted"/>
<dbReference type="Pfam" id="PF20500">
    <property type="entry name" value="DNA-PKcs_N"/>
    <property type="match status" value="1"/>
</dbReference>
<dbReference type="Proteomes" id="UP001295684">
    <property type="component" value="Unassembled WGS sequence"/>
</dbReference>
<evidence type="ECO:0000256" key="1">
    <source>
        <dbReference type="SAM" id="MobiDB-lite"/>
    </source>
</evidence>
<evidence type="ECO:0000313" key="4">
    <source>
        <dbReference type="Proteomes" id="UP001295684"/>
    </source>
</evidence>
<dbReference type="InterPro" id="IPR016024">
    <property type="entry name" value="ARM-type_fold"/>
</dbReference>
<reference evidence="3" key="1">
    <citation type="submission" date="2023-07" db="EMBL/GenBank/DDBJ databases">
        <authorList>
            <consortium name="AG Swart"/>
            <person name="Singh M."/>
            <person name="Singh A."/>
            <person name="Seah K."/>
            <person name="Emmerich C."/>
        </authorList>
    </citation>
    <scope>NUCLEOTIDE SEQUENCE</scope>
    <source>
        <strain evidence="3">DP1</strain>
    </source>
</reference>
<gene>
    <name evidence="3" type="ORF">ECRASSUSDP1_LOCUS20386</name>
</gene>
<protein>
    <recommendedName>
        <fullName evidence="2">DNA-PKcs N-terminal domain-containing protein</fullName>
    </recommendedName>
</protein>
<dbReference type="SUPFAM" id="SSF48371">
    <property type="entry name" value="ARM repeat"/>
    <property type="match status" value="1"/>
</dbReference>
<evidence type="ECO:0000313" key="3">
    <source>
        <dbReference type="EMBL" id="CAI2378981.1"/>
    </source>
</evidence>
<accession>A0AAD2D3U1</accession>
<feature type="region of interest" description="Disordered" evidence="1">
    <location>
        <begin position="704"/>
        <end position="728"/>
    </location>
</feature>
<comment type="caution">
    <text evidence="3">The sequence shown here is derived from an EMBL/GenBank/DDBJ whole genome shotgun (WGS) entry which is preliminary data.</text>
</comment>
<dbReference type="InterPro" id="IPR046804">
    <property type="entry name" value="DNA-PKcs_N"/>
</dbReference>
<organism evidence="3 4">
    <name type="scientific">Euplotes crassus</name>
    <dbReference type="NCBI Taxonomy" id="5936"/>
    <lineage>
        <taxon>Eukaryota</taxon>
        <taxon>Sar</taxon>
        <taxon>Alveolata</taxon>
        <taxon>Ciliophora</taxon>
        <taxon>Intramacronucleata</taxon>
        <taxon>Spirotrichea</taxon>
        <taxon>Hypotrichia</taxon>
        <taxon>Euplotida</taxon>
        <taxon>Euplotidae</taxon>
        <taxon>Moneuplotes</taxon>
    </lineage>
</organism>
<feature type="compositionally biased region" description="Basic and acidic residues" evidence="1">
    <location>
        <begin position="704"/>
        <end position="719"/>
    </location>
</feature>
<keyword evidence="4" id="KW-1185">Reference proteome</keyword>
<feature type="domain" description="DNA-PKcs N-terminal" evidence="2">
    <location>
        <begin position="69"/>
        <end position="536"/>
    </location>
</feature>
<name>A0AAD2D3U1_EUPCR</name>
<sequence>MEIKIFEDPESISSVADSEQAVNCLKDILFGQSLTDDETTTGFQEYSTHQLAYSPSWSNNTQQTRIVLVSTRKKLVEVISEYIEVKHTKVYPYLEVIINTCLRQFSGDCSTLVKEAALHPVIQIMRAYEPEQIKDYIDPAKLIKIMLDEIKLQALGATLKATIWEVVGWLHKLFPNETLLYRPETQDVMMSTLIELVESAKFEIKHMCGLLRGFTLGLHDCVLEPDKLLRLFQIAKVFIEPRKELSSVRIQVEAMTLISTHSALFKDDLRKQATEIINMALNIGTKQANQDVREASGELLAQVAAQVADFDDEDEDSKETAKEVIDLLTQVWNEQNEHSLKIEPTVKAVGILSKGIRSILGEDTLRIYLEKLMFVEMNTYRIVEEFGDLSNPETEVKKFKVILKKQKQMISILGSYAHFVTNMDLPPGERECQHFFDLALTATRNFRKLYVKWRPRFLEALASLIMALHKHQAMFIHWIAKFVKQAIGDIITSHAGATQAELEESLDDSVHFWKGLIEATKEINEPTCVHVYDALLNTLIGYFPSVIGGDNVVLNATEYDKHSNAFLSRLTDFMILLLPNCESQWFARWYPNCVLQIQKLMRTHESSKIYLLMVVPLLTVSVEDLTSPKNHQISPIIQRWITTTALPQLGDYKSGFLTIGTSERNKHILLDFVEKVGQLSKTEKSRKEIFEFLFSFIASSKEGDYEQDDEKKREAHGEPNIDLPNARKGRAMAIKKLRAAKQNLTLRSTEKSS</sequence>
<dbReference type="EMBL" id="CAMPGE010020776">
    <property type="protein sequence ID" value="CAI2378981.1"/>
    <property type="molecule type" value="Genomic_DNA"/>
</dbReference>
<evidence type="ECO:0000259" key="2">
    <source>
        <dbReference type="Pfam" id="PF20500"/>
    </source>
</evidence>
<dbReference type="AlphaFoldDB" id="A0AAD2D3U1"/>